<evidence type="ECO:0000256" key="1">
    <source>
        <dbReference type="ARBA" id="ARBA00005101"/>
    </source>
</evidence>
<dbReference type="GO" id="GO:0045150">
    <property type="term" value="P:acetoin catabolic process"/>
    <property type="evidence" value="ECO:0007669"/>
    <property type="project" value="UniProtKB-UniPathway"/>
</dbReference>
<dbReference type="PRINTS" id="PR01272">
    <property type="entry name" value="ACUCPROTEIN"/>
</dbReference>
<evidence type="ECO:0000256" key="2">
    <source>
        <dbReference type="ARBA" id="ARBA00005947"/>
    </source>
</evidence>
<evidence type="ECO:0000259" key="5">
    <source>
        <dbReference type="Pfam" id="PF00850"/>
    </source>
</evidence>
<evidence type="ECO:0000256" key="4">
    <source>
        <dbReference type="ARBA" id="ARBA00022627"/>
    </source>
</evidence>
<keyword evidence="4" id="KW-0006">Acetoin catabolism</keyword>
<dbReference type="CDD" id="cd09994">
    <property type="entry name" value="HDAC_AcuC_like"/>
    <property type="match status" value="1"/>
</dbReference>
<evidence type="ECO:0000256" key="3">
    <source>
        <dbReference type="ARBA" id="ARBA00020218"/>
    </source>
</evidence>
<evidence type="ECO:0000313" key="6">
    <source>
        <dbReference type="EMBL" id="SJN34282.1"/>
    </source>
</evidence>
<organism evidence="6 7">
    <name type="scientific">Micrococcus lylae</name>
    <dbReference type="NCBI Taxonomy" id="1273"/>
    <lineage>
        <taxon>Bacteria</taxon>
        <taxon>Bacillati</taxon>
        <taxon>Actinomycetota</taxon>
        <taxon>Actinomycetes</taxon>
        <taxon>Micrococcales</taxon>
        <taxon>Micrococcaceae</taxon>
        <taxon>Micrococcus</taxon>
    </lineage>
</organism>
<accession>A0A1R4JQN1</accession>
<feature type="domain" description="Histone deacetylase" evidence="5">
    <location>
        <begin position="31"/>
        <end position="327"/>
    </location>
</feature>
<dbReference type="PANTHER" id="PTHR10625:SF10">
    <property type="entry name" value="HISTONE DEACETYLASE HDAC1"/>
    <property type="match status" value="1"/>
</dbReference>
<evidence type="ECO:0000313" key="7">
    <source>
        <dbReference type="Proteomes" id="UP000196230"/>
    </source>
</evidence>
<protein>
    <recommendedName>
        <fullName evidence="3">Acetoin utilization protein AcuC</fullName>
    </recommendedName>
</protein>
<comment type="pathway">
    <text evidence="1">Ketone degradation; acetoin degradation.</text>
</comment>
<dbReference type="Gene3D" id="3.40.800.20">
    <property type="entry name" value="Histone deacetylase domain"/>
    <property type="match status" value="1"/>
</dbReference>
<dbReference type="Proteomes" id="UP000196230">
    <property type="component" value="Unassembled WGS sequence"/>
</dbReference>
<dbReference type="InterPro" id="IPR023696">
    <property type="entry name" value="Ureohydrolase_dom_sf"/>
</dbReference>
<proteinExistence type="inferred from homology"/>
<dbReference type="Pfam" id="PF00850">
    <property type="entry name" value="Hist_deacetyl"/>
    <property type="match status" value="1"/>
</dbReference>
<gene>
    <name evidence="6" type="ORF">FM125_10025</name>
</gene>
<dbReference type="EMBL" id="FUKP01000066">
    <property type="protein sequence ID" value="SJN34282.1"/>
    <property type="molecule type" value="Genomic_DNA"/>
</dbReference>
<dbReference type="AlphaFoldDB" id="A0A1R4JQN1"/>
<name>A0A1R4JQN1_9MICC</name>
<dbReference type="InterPro" id="IPR023801">
    <property type="entry name" value="His_deacetylse_dom"/>
</dbReference>
<reference evidence="6 7" key="1">
    <citation type="submission" date="2017-02" db="EMBL/GenBank/DDBJ databases">
        <authorList>
            <person name="Peterson S.W."/>
        </authorList>
    </citation>
    <scope>NUCLEOTIDE SEQUENCE [LARGE SCALE GENOMIC DNA]</scope>
    <source>
        <strain evidence="6 7">2B3F</strain>
    </source>
</reference>
<dbReference type="InterPro" id="IPR003085">
    <property type="entry name" value="AcuC"/>
</dbReference>
<dbReference type="UniPathway" id="UPA00040"/>
<dbReference type="PANTHER" id="PTHR10625">
    <property type="entry name" value="HISTONE DEACETYLASE HDAC1-RELATED"/>
    <property type="match status" value="1"/>
</dbReference>
<dbReference type="SUPFAM" id="SSF52768">
    <property type="entry name" value="Arginase/deacetylase"/>
    <property type="match status" value="1"/>
</dbReference>
<dbReference type="GO" id="GO:0004407">
    <property type="term" value="F:histone deacetylase activity"/>
    <property type="evidence" value="ECO:0007669"/>
    <property type="project" value="TreeGrafter"/>
</dbReference>
<comment type="similarity">
    <text evidence="2">Belongs to the histone deacetylase family.</text>
</comment>
<dbReference type="PRINTS" id="PR01270">
    <property type="entry name" value="HDASUPER"/>
</dbReference>
<dbReference type="InterPro" id="IPR037138">
    <property type="entry name" value="His_deacetylse_dom_sf"/>
</dbReference>
<sequence>MMSATSSPSDSQPAAVVWHSDLLKYRFSAEHPMAPLRLDLTHRLIESFDLLSGENVRIIEPPVATDEQLQLAHAPEYIAAVKAASSGGTEDEEHGLGSEDCPIFPDLHESAARIAGGTLAAAEAVWSGEVRRAVNFSGGMHHASRKAASGFCIYNDCAVAIQRLLDLGAERIAYVDVDAHHGDGTQSIFYNDPRVLTISIHETGFALFPGTGFANEVGGPEALGSAANVAVPARTGDAGFLRATHATVPQLLRAFAPQVLVTQHGCDSHHADPLADLRLSVDGQRQLAFDLADWADQFCQGRWIATGGGGYNPLKVVPRAWAHLTAIVLDAPIPIRAEIPQAWVDHVTSLTADELTGDMSSAPEDEEGRIPTTMGEGADVWWRSWEVGYDPSDPVDQAIMATRKELFPYHGLDPWFD</sequence>
<dbReference type="InterPro" id="IPR000286">
    <property type="entry name" value="HDACs"/>
</dbReference>
<dbReference type="GO" id="GO:0040029">
    <property type="term" value="P:epigenetic regulation of gene expression"/>
    <property type="evidence" value="ECO:0007669"/>
    <property type="project" value="TreeGrafter"/>
</dbReference>